<evidence type="ECO:0000313" key="2">
    <source>
        <dbReference type="Proteomes" id="UP000682403"/>
    </source>
</evidence>
<sequence>MNGILVEVGESLITLQYKGEVLIEGNKEVYADEIAYYVEETLKGLKAPYKSTTTEFGVFIEFL</sequence>
<comment type="caution">
    <text evidence="1">The sequence shown here is derived from an EMBL/GenBank/DDBJ whole genome shotgun (WGS) entry which is preliminary data.</text>
</comment>
<evidence type="ECO:0000313" key="1">
    <source>
        <dbReference type="EMBL" id="MBS2970374.1"/>
    </source>
</evidence>
<dbReference type="Proteomes" id="UP000682403">
    <property type="component" value="Unassembled WGS sequence"/>
</dbReference>
<dbReference type="EMBL" id="JAGVRK010000001">
    <property type="protein sequence ID" value="MBS2970374.1"/>
    <property type="molecule type" value="Genomic_DNA"/>
</dbReference>
<proteinExistence type="predicted"/>
<organism evidence="1 2">
    <name type="scientific">Metabacillus flavus</name>
    <dbReference type="NCBI Taxonomy" id="2823519"/>
    <lineage>
        <taxon>Bacteria</taxon>
        <taxon>Bacillati</taxon>
        <taxon>Bacillota</taxon>
        <taxon>Bacilli</taxon>
        <taxon>Bacillales</taxon>
        <taxon>Bacillaceae</taxon>
        <taxon>Metabacillus</taxon>
    </lineage>
</organism>
<gene>
    <name evidence="1" type="ORF">J9317_16630</name>
</gene>
<reference evidence="1 2" key="1">
    <citation type="submission" date="2021-04" db="EMBL/GenBank/DDBJ databases">
        <title>Metabacillus sp. strain KIGAM252 whole genome sequence.</title>
        <authorList>
            <person name="Seo M.-J."/>
            <person name="Cho E.-S."/>
            <person name="Hwang C.Y."/>
            <person name="Yoon D.J."/>
        </authorList>
    </citation>
    <scope>NUCLEOTIDE SEQUENCE [LARGE SCALE GENOMIC DNA]</scope>
    <source>
        <strain evidence="1 2">KIGAM252</strain>
    </source>
</reference>
<name>A0ABS5LHZ6_9BACI</name>
<accession>A0ABS5LHZ6</accession>
<protein>
    <submittedName>
        <fullName evidence="1">Uncharacterized protein</fullName>
    </submittedName>
</protein>
<keyword evidence="2" id="KW-1185">Reference proteome</keyword>
<dbReference type="RefSeq" id="WP_211560506.1">
    <property type="nucleotide sequence ID" value="NZ_JAGVRK010000001.1"/>
</dbReference>